<evidence type="ECO:0008006" key="4">
    <source>
        <dbReference type="Google" id="ProtNLM"/>
    </source>
</evidence>
<comment type="caution">
    <text evidence="2">The sequence shown here is derived from an EMBL/GenBank/DDBJ whole genome shotgun (WGS) entry which is preliminary data.</text>
</comment>
<sequence length="83" mass="9282">MVEPGTKKTAKAGEKPGRGRYICIDCGREIRLDSTDADLVRCPTCACEVYNCLPMTHIRPDVRTPEDARRPPERKKAEEPGKP</sequence>
<evidence type="ECO:0000313" key="2">
    <source>
        <dbReference type="EMBL" id="NQS77333.1"/>
    </source>
</evidence>
<dbReference type="Proteomes" id="UP000737555">
    <property type="component" value="Unassembled WGS sequence"/>
</dbReference>
<reference evidence="2" key="1">
    <citation type="submission" date="2020-05" db="EMBL/GenBank/DDBJ databases">
        <title>The first insight into the ecology of ammonia-tolerant syntrophic propionate oxidizing bacteria.</title>
        <authorList>
            <person name="Singh A."/>
            <person name="Schnurer A."/>
            <person name="Westerholm M."/>
        </authorList>
    </citation>
    <scope>NUCLEOTIDE SEQUENCE</scope>
    <source>
        <strain evidence="2">MAG54</strain>
    </source>
</reference>
<evidence type="ECO:0000313" key="3">
    <source>
        <dbReference type="Proteomes" id="UP000737555"/>
    </source>
</evidence>
<evidence type="ECO:0000256" key="1">
    <source>
        <dbReference type="SAM" id="MobiDB-lite"/>
    </source>
</evidence>
<feature type="region of interest" description="Disordered" evidence="1">
    <location>
        <begin position="58"/>
        <end position="83"/>
    </location>
</feature>
<proteinExistence type="predicted"/>
<protein>
    <recommendedName>
        <fullName evidence="4">Zinc ribbon-containing protein</fullName>
    </recommendedName>
</protein>
<name>A0A8T7GYZ4_9EURY</name>
<organism evidence="2 3">
    <name type="scientific">Methanoculleus bourgensis</name>
    <dbReference type="NCBI Taxonomy" id="83986"/>
    <lineage>
        <taxon>Archaea</taxon>
        <taxon>Methanobacteriati</taxon>
        <taxon>Methanobacteriota</taxon>
        <taxon>Stenosarchaea group</taxon>
        <taxon>Methanomicrobia</taxon>
        <taxon>Methanomicrobiales</taxon>
        <taxon>Methanomicrobiaceae</taxon>
        <taxon>Methanoculleus</taxon>
    </lineage>
</organism>
<gene>
    <name evidence="2" type="ORF">HQQ74_01220</name>
</gene>
<dbReference type="Gene3D" id="2.20.28.30">
    <property type="entry name" value="RNA polymerase ii, chain L"/>
    <property type="match status" value="1"/>
</dbReference>
<dbReference type="EMBL" id="JABMJE010000008">
    <property type="protein sequence ID" value="NQS77333.1"/>
    <property type="molecule type" value="Genomic_DNA"/>
</dbReference>
<accession>A0A8T7GYZ4</accession>
<dbReference type="AlphaFoldDB" id="A0A8T7GYZ4"/>